<feature type="transmembrane region" description="Helical" evidence="1">
    <location>
        <begin position="173"/>
        <end position="196"/>
    </location>
</feature>
<keyword evidence="1" id="KW-1133">Transmembrane helix</keyword>
<gene>
    <name evidence="2" type="ORF">GO986_01290</name>
</gene>
<sequence>MARSAPSPLPPSPDAPLSTALLTGPRLFARTLAPTEPLAWRYLGVVGLAAVLSGVAYAALVRPAVTLAAQGAGGTAPLAVHATNALGGTFLTMFTFLLLWGLGRLGAGRAGRPAEVYGASFALLPPLYVLVTVLALLTPASAWHPTAAALAGAAEDARQVQQLALAGLARTPAAFLLLAVTMLGTLAQSGLAFAAFRELTGHTGRALAGALLPLLPALAVGFIALAPLLLSR</sequence>
<reference evidence="2 3" key="1">
    <citation type="submission" date="2019-12" db="EMBL/GenBank/DDBJ databases">
        <title>Deinococcus sp. HMF7620 Genome sequencing and assembly.</title>
        <authorList>
            <person name="Kang H."/>
            <person name="Kim H."/>
            <person name="Joh K."/>
        </authorList>
    </citation>
    <scope>NUCLEOTIDE SEQUENCE [LARGE SCALE GENOMIC DNA]</scope>
    <source>
        <strain evidence="2 3">HMF7620</strain>
    </source>
</reference>
<evidence type="ECO:0000256" key="1">
    <source>
        <dbReference type="SAM" id="Phobius"/>
    </source>
</evidence>
<feature type="transmembrane region" description="Helical" evidence="1">
    <location>
        <begin position="208"/>
        <end position="230"/>
    </location>
</feature>
<dbReference type="EMBL" id="WQLB01000001">
    <property type="protein sequence ID" value="MVN85401.1"/>
    <property type="molecule type" value="Genomic_DNA"/>
</dbReference>
<organism evidence="2 3">
    <name type="scientific">Deinococcus arboris</name>
    <dbReference type="NCBI Taxonomy" id="2682977"/>
    <lineage>
        <taxon>Bacteria</taxon>
        <taxon>Thermotogati</taxon>
        <taxon>Deinococcota</taxon>
        <taxon>Deinococci</taxon>
        <taxon>Deinococcales</taxon>
        <taxon>Deinococcaceae</taxon>
        <taxon>Deinococcus</taxon>
    </lineage>
</organism>
<keyword evidence="1" id="KW-0472">Membrane</keyword>
<evidence type="ECO:0000313" key="2">
    <source>
        <dbReference type="EMBL" id="MVN85401.1"/>
    </source>
</evidence>
<dbReference type="AlphaFoldDB" id="A0A7C9LNR3"/>
<keyword evidence="1" id="KW-0812">Transmembrane</keyword>
<feature type="transmembrane region" description="Helical" evidence="1">
    <location>
        <begin position="39"/>
        <end position="60"/>
    </location>
</feature>
<proteinExistence type="predicted"/>
<dbReference type="Proteomes" id="UP000483286">
    <property type="component" value="Unassembled WGS sequence"/>
</dbReference>
<evidence type="ECO:0000313" key="3">
    <source>
        <dbReference type="Proteomes" id="UP000483286"/>
    </source>
</evidence>
<protein>
    <recommendedName>
        <fullName evidence="4">Yip1 domain-containing protein</fullName>
    </recommendedName>
</protein>
<keyword evidence="3" id="KW-1185">Reference proteome</keyword>
<feature type="transmembrane region" description="Helical" evidence="1">
    <location>
        <begin position="80"/>
        <end position="102"/>
    </location>
</feature>
<dbReference type="RefSeq" id="WP_157457403.1">
    <property type="nucleotide sequence ID" value="NZ_WQLB01000001.1"/>
</dbReference>
<name>A0A7C9LNR3_9DEIO</name>
<evidence type="ECO:0008006" key="4">
    <source>
        <dbReference type="Google" id="ProtNLM"/>
    </source>
</evidence>
<feature type="transmembrane region" description="Helical" evidence="1">
    <location>
        <begin position="114"/>
        <end position="137"/>
    </location>
</feature>
<accession>A0A7C9LNR3</accession>
<comment type="caution">
    <text evidence="2">The sequence shown here is derived from an EMBL/GenBank/DDBJ whole genome shotgun (WGS) entry which is preliminary data.</text>
</comment>